<keyword evidence="2" id="KW-1185">Reference proteome</keyword>
<reference evidence="1 2" key="1">
    <citation type="journal article" date="2011" name="J. Bacteriol.">
        <title>Genome sequence of Chthoniobacter flavus Ellin428, an aerobic heterotrophic soil bacterium.</title>
        <authorList>
            <person name="Kant R."/>
            <person name="van Passel M.W."/>
            <person name="Palva A."/>
            <person name="Lucas S."/>
            <person name="Lapidus A."/>
            <person name="Glavina Del Rio T."/>
            <person name="Dalin E."/>
            <person name="Tice H."/>
            <person name="Bruce D."/>
            <person name="Goodwin L."/>
            <person name="Pitluck S."/>
            <person name="Larimer F.W."/>
            <person name="Land M.L."/>
            <person name="Hauser L."/>
            <person name="Sangwan P."/>
            <person name="de Vos W.M."/>
            <person name="Janssen P.H."/>
            <person name="Smidt H."/>
        </authorList>
    </citation>
    <scope>NUCLEOTIDE SEQUENCE [LARGE SCALE GENOMIC DNA]</scope>
    <source>
        <strain evidence="1 2">Ellin428</strain>
    </source>
</reference>
<proteinExistence type="predicted"/>
<dbReference type="AlphaFoldDB" id="B4CXF1"/>
<organism evidence="1 2">
    <name type="scientific">Chthoniobacter flavus Ellin428</name>
    <dbReference type="NCBI Taxonomy" id="497964"/>
    <lineage>
        <taxon>Bacteria</taxon>
        <taxon>Pseudomonadati</taxon>
        <taxon>Verrucomicrobiota</taxon>
        <taxon>Spartobacteria</taxon>
        <taxon>Chthoniobacterales</taxon>
        <taxon>Chthoniobacteraceae</taxon>
        <taxon>Chthoniobacter</taxon>
    </lineage>
</organism>
<accession>B4CXF1</accession>
<dbReference type="SUPFAM" id="SSF82171">
    <property type="entry name" value="DPP6 N-terminal domain-like"/>
    <property type="match status" value="1"/>
</dbReference>
<name>B4CXF1_9BACT</name>
<dbReference type="PROSITE" id="PS51318">
    <property type="entry name" value="TAT"/>
    <property type="match status" value="1"/>
</dbReference>
<dbReference type="EMBL" id="ABVL01000003">
    <property type="protein sequence ID" value="EDY20949.1"/>
    <property type="molecule type" value="Genomic_DNA"/>
</dbReference>
<evidence type="ECO:0000313" key="2">
    <source>
        <dbReference type="Proteomes" id="UP000005824"/>
    </source>
</evidence>
<sequence precursor="true">MMPLPSRRSFLQGLAATALARSLQAQDALKYPRIRAITRGPKFHWFGYYDKFQFDPTGRFVLGNQVDFESRSPQPEDKIQVGMVDLQDGDKWIELGETHAWNWQQGCMLQWLPGSANEVMWNDREGDHFVCHILNVQTGAKRTLPTPVYTVSPDGRWGLAPDFRRLNDCRPGYGYAGIPDPNRDKLTPDDAGIWKIDMKTGESKLLITFAEIAAVPWEMEGGYGRNAKNWFNHLLFNQDGSRFIFLHRWRAEDEKISTFHTRMFTVNADGSDRYVIDPSGFTSHFVWRDPKHVFLYTYHPSHQQRFYVFTDKTREFEAVGPDVMTVNGHNTYLPGTNNEWVLNDTYPDKANLQHVFLYHVPTGRRVPLADLESKPPYRGEWRCDTHPRSSHDGHFVCVDSAHAGGRQMYLIDVRGLV</sequence>
<dbReference type="Proteomes" id="UP000005824">
    <property type="component" value="Unassembled WGS sequence"/>
</dbReference>
<gene>
    <name evidence="1" type="ORF">CfE428DRAFT_1242</name>
</gene>
<protein>
    <submittedName>
        <fullName evidence="1">Uncharacterized protein</fullName>
    </submittedName>
</protein>
<evidence type="ECO:0000313" key="1">
    <source>
        <dbReference type="EMBL" id="EDY20949.1"/>
    </source>
</evidence>
<dbReference type="InParanoid" id="B4CXF1"/>
<dbReference type="RefSeq" id="WP_006978568.1">
    <property type="nucleotide sequence ID" value="NZ_ABVL01000003.1"/>
</dbReference>
<comment type="caution">
    <text evidence="1">The sequence shown here is derived from an EMBL/GenBank/DDBJ whole genome shotgun (WGS) entry which is preliminary data.</text>
</comment>
<dbReference type="Gene3D" id="2.130.10.10">
    <property type="entry name" value="YVTN repeat-like/Quinoprotein amine dehydrogenase"/>
    <property type="match status" value="1"/>
</dbReference>
<dbReference type="STRING" id="497964.CfE428DRAFT_1242"/>
<dbReference type="eggNOG" id="COG0823">
    <property type="taxonomic scope" value="Bacteria"/>
</dbReference>
<dbReference type="InterPro" id="IPR006311">
    <property type="entry name" value="TAT_signal"/>
</dbReference>
<dbReference type="InterPro" id="IPR015943">
    <property type="entry name" value="WD40/YVTN_repeat-like_dom_sf"/>
</dbReference>